<dbReference type="EMBL" id="FNDW01000003">
    <property type="protein sequence ID" value="SDH96082.1"/>
    <property type="molecule type" value="Genomic_DNA"/>
</dbReference>
<accession>A0A1G8GNX5</accession>
<dbReference type="AlphaFoldDB" id="A0A1G8GNX5"/>
<proteinExistence type="predicted"/>
<dbReference type="Proteomes" id="UP000198869">
    <property type="component" value="Unassembled WGS sequence"/>
</dbReference>
<dbReference type="OrthoDB" id="8235971at2"/>
<dbReference type="STRING" id="311334.SAMN05421846_10349"/>
<name>A0A1G8GNX5_9FLAO</name>
<organism evidence="1 2">
    <name type="scientific">Chryseobacterium taeanense</name>
    <dbReference type="NCBI Taxonomy" id="311334"/>
    <lineage>
        <taxon>Bacteria</taxon>
        <taxon>Pseudomonadati</taxon>
        <taxon>Bacteroidota</taxon>
        <taxon>Flavobacteriia</taxon>
        <taxon>Flavobacteriales</taxon>
        <taxon>Weeksellaceae</taxon>
        <taxon>Chryseobacterium group</taxon>
        <taxon>Chryseobacterium</taxon>
    </lineage>
</organism>
<gene>
    <name evidence="1" type="ORF">SAMN05421846_10349</name>
</gene>
<evidence type="ECO:0000313" key="1">
    <source>
        <dbReference type="EMBL" id="SDH96082.1"/>
    </source>
</evidence>
<dbReference type="RefSeq" id="WP_089856039.1">
    <property type="nucleotide sequence ID" value="NZ_FNDW01000003.1"/>
</dbReference>
<evidence type="ECO:0008006" key="3">
    <source>
        <dbReference type="Google" id="ProtNLM"/>
    </source>
</evidence>
<reference evidence="2" key="1">
    <citation type="submission" date="2016-10" db="EMBL/GenBank/DDBJ databases">
        <authorList>
            <person name="Varghese N."/>
            <person name="Submissions S."/>
        </authorList>
    </citation>
    <scope>NUCLEOTIDE SEQUENCE [LARGE SCALE GENOMIC DNA]</scope>
    <source>
        <strain evidence="2">DSM 17071</strain>
    </source>
</reference>
<protein>
    <recommendedName>
        <fullName evidence="3">Guanylate cyclase domain-containing protein</fullName>
    </recommendedName>
</protein>
<sequence>MANIIIRNKSLWHSQLDSKFKTYSDESEWKDSDNRFVAFLDILGFKKLVENSTHEDLMAKFEFITEKKNIVNNGKSDNIKPINIVAFSDSIVIFSKNDSFETFEVFLYAISWIFSEIIKQQIPIKGSFAHGLMTVDFSKEIFFGMPLIKAYETEELTHFMGLVPHESIINYLDGAENKLIDNVFITQKINMKTEKGESYEIEKLVLNAYPFFVIDKNEQFSEIMQKMSESIYKDNSLKIYNEFIKIK</sequence>
<keyword evidence="2" id="KW-1185">Reference proteome</keyword>
<evidence type="ECO:0000313" key="2">
    <source>
        <dbReference type="Proteomes" id="UP000198869"/>
    </source>
</evidence>